<feature type="domain" description="OBG-type G" evidence="4">
    <location>
        <begin position="355"/>
        <end position="521"/>
    </location>
</feature>
<dbReference type="EMBL" id="CDQK01000003">
    <property type="protein sequence ID" value="CEP22623.1"/>
    <property type="molecule type" value="Genomic_DNA"/>
</dbReference>
<dbReference type="InterPro" id="IPR006169">
    <property type="entry name" value="GTP1_OBG_dom"/>
</dbReference>
<evidence type="ECO:0000256" key="1">
    <source>
        <dbReference type="ARBA" id="ARBA00007699"/>
    </source>
</evidence>
<dbReference type="SUPFAM" id="SSF52540">
    <property type="entry name" value="P-loop containing nucleoside triphosphate hydrolases"/>
    <property type="match status" value="1"/>
</dbReference>
<dbReference type="PANTHER" id="PTHR11702:SF31">
    <property type="entry name" value="MITOCHONDRIAL RIBOSOME-ASSOCIATED GTPASE 2"/>
    <property type="match status" value="1"/>
</dbReference>
<dbReference type="Pfam" id="PF01926">
    <property type="entry name" value="MMR_HSR1"/>
    <property type="match status" value="1"/>
</dbReference>
<dbReference type="InterPro" id="IPR006073">
    <property type="entry name" value="GTP-bd"/>
</dbReference>
<evidence type="ECO:0000256" key="3">
    <source>
        <dbReference type="ARBA" id="ARBA00023134"/>
    </source>
</evidence>
<sequence>MLSKSLGPLLTRRLGWLGRSVGSLPEHSPGLEENESWLESLDYYEDDIAQKSLPSQFHELSDVSSSKFTILKDYNNGSYDISLKFTNKDVYSSQFSTVSHKKRPKAEAQGFTDVRCIRLRSGNGGDGCVSFFRDAGRAVGPPDGGDGGRGGDIYVQAIEGLTSLNKLKQSYIAGDGQPGKARQLDGAKGKDIVITVPVGTVIKWMPDPKVLKEQLEVKEEVEWEMTAKEGKDDLYEPTLLQLKRDSYSVGEGWLFKDKDKDEQWHRSKDHFVKLDKKVQKYDSKIISSEEHGDLFPLNGLDLNKANEMPILLVRGGAGGLGNMHFLTNNIRNPRFSKKGRSHLEAHFLFELKLLADLGLVGLPNAGKSTLLRAISNATPRVGHWEFTTLQPSIGTIPLGVDKESFTVADIPGIIKGASQNKGMGIDFLRHIERSGGLVFVISLGNDDPIADLNILLQELGDRVTGKNVLIAATKADIEGSYEKFQALRAYVEGKDWKIVPVCALKKENVEQLILMMGECAGKL</sequence>
<dbReference type="GO" id="GO:0005525">
    <property type="term" value="F:GTP binding"/>
    <property type="evidence" value="ECO:0007669"/>
    <property type="project" value="UniProtKB-KW"/>
</dbReference>
<evidence type="ECO:0000313" key="7">
    <source>
        <dbReference type="Proteomes" id="UP000038830"/>
    </source>
</evidence>
<keyword evidence="2" id="KW-0547">Nucleotide-binding</keyword>
<keyword evidence="3" id="KW-0342">GTP-binding</keyword>
<dbReference type="CDD" id="cd01898">
    <property type="entry name" value="Obg"/>
    <property type="match status" value="1"/>
</dbReference>
<dbReference type="InterPro" id="IPR027417">
    <property type="entry name" value="P-loop_NTPase"/>
</dbReference>
<evidence type="ECO:0000259" key="4">
    <source>
        <dbReference type="PROSITE" id="PS51710"/>
    </source>
</evidence>
<gene>
    <name evidence="6" type="primary">MTG2</name>
    <name evidence="6" type="ORF">BN1211_3022</name>
</gene>
<dbReference type="PANTHER" id="PTHR11702">
    <property type="entry name" value="DEVELOPMENTALLY REGULATED GTP-BINDING PROTEIN-RELATED"/>
    <property type="match status" value="1"/>
</dbReference>
<comment type="similarity">
    <text evidence="1">Belongs to the TRAFAC class OBG-HflX-like GTPase superfamily. OBG GTPase family.</text>
</comment>
<dbReference type="PROSITE" id="PS51883">
    <property type="entry name" value="OBG"/>
    <property type="match status" value="1"/>
</dbReference>
<dbReference type="GO" id="GO:0003924">
    <property type="term" value="F:GTPase activity"/>
    <property type="evidence" value="ECO:0007669"/>
    <property type="project" value="InterPro"/>
</dbReference>
<reference evidence="7" key="1">
    <citation type="journal article" date="2015" name="J. Biotechnol.">
        <title>The structure of the Cyberlindnera jadinii genome and its relation to Candida utilis analyzed by the occurrence of single nucleotide polymorphisms.</title>
        <authorList>
            <person name="Rupp O."/>
            <person name="Brinkrolf K."/>
            <person name="Buerth C."/>
            <person name="Kunigo M."/>
            <person name="Schneider J."/>
            <person name="Jaenicke S."/>
            <person name="Goesmann A."/>
            <person name="Puehler A."/>
            <person name="Jaeger K.-E."/>
            <person name="Ernst J.F."/>
        </authorList>
    </citation>
    <scope>NUCLEOTIDE SEQUENCE [LARGE SCALE GENOMIC DNA]</scope>
    <source>
        <strain evidence="7">ATCC 18201 / CBS 1600 / BCRC 20928 / JCM 3617 / NBRC 0987 / NRRL Y-1542</strain>
    </source>
</reference>
<dbReference type="GO" id="GO:0005739">
    <property type="term" value="C:mitochondrion"/>
    <property type="evidence" value="ECO:0007669"/>
    <property type="project" value="TreeGrafter"/>
</dbReference>
<evidence type="ECO:0000259" key="5">
    <source>
        <dbReference type="PROSITE" id="PS51883"/>
    </source>
</evidence>
<dbReference type="Gene3D" id="2.70.210.12">
    <property type="entry name" value="GTP1/OBG domain"/>
    <property type="match status" value="1"/>
</dbReference>
<dbReference type="AlphaFoldDB" id="A0A0H5C3W0"/>
<proteinExistence type="inferred from homology"/>
<dbReference type="Gene3D" id="3.40.50.300">
    <property type="entry name" value="P-loop containing nucleotide triphosphate hydrolases"/>
    <property type="match status" value="1"/>
</dbReference>
<dbReference type="Pfam" id="PF01018">
    <property type="entry name" value="GTP1_OBG"/>
    <property type="match status" value="2"/>
</dbReference>
<accession>A0A0H5C3W0</accession>
<organism evidence="6 7">
    <name type="scientific">Cyberlindnera jadinii (strain ATCC 18201 / CBS 1600 / BCRC 20928 / JCM 3617 / NBRC 0987 / NRRL Y-1542)</name>
    <name type="common">Torula yeast</name>
    <name type="synonym">Candida utilis</name>
    <dbReference type="NCBI Taxonomy" id="983966"/>
    <lineage>
        <taxon>Eukaryota</taxon>
        <taxon>Fungi</taxon>
        <taxon>Dikarya</taxon>
        <taxon>Ascomycota</taxon>
        <taxon>Saccharomycotina</taxon>
        <taxon>Saccharomycetes</taxon>
        <taxon>Phaffomycetales</taxon>
        <taxon>Phaffomycetaceae</taxon>
        <taxon>Cyberlindnera</taxon>
    </lineage>
</organism>
<dbReference type="SUPFAM" id="SSF82051">
    <property type="entry name" value="Obg GTP-binding protein N-terminal domain"/>
    <property type="match status" value="1"/>
</dbReference>
<dbReference type="GO" id="GO:0042254">
    <property type="term" value="P:ribosome biogenesis"/>
    <property type="evidence" value="ECO:0007669"/>
    <property type="project" value="UniProtKB-UniRule"/>
</dbReference>
<evidence type="ECO:0000313" key="6">
    <source>
        <dbReference type="EMBL" id="CEP22623.1"/>
    </source>
</evidence>
<evidence type="ECO:0000256" key="2">
    <source>
        <dbReference type="ARBA" id="ARBA00022741"/>
    </source>
</evidence>
<name>A0A0H5C3W0_CYBJN</name>
<dbReference type="OMA" id="PRVGHWE"/>
<dbReference type="InterPro" id="IPR031167">
    <property type="entry name" value="G_OBG"/>
</dbReference>
<feature type="domain" description="Obg" evidence="5">
    <location>
        <begin position="109"/>
        <end position="354"/>
    </location>
</feature>
<dbReference type="Proteomes" id="UP000038830">
    <property type="component" value="Unassembled WGS sequence"/>
</dbReference>
<dbReference type="InterPro" id="IPR045086">
    <property type="entry name" value="OBG_GTPase"/>
</dbReference>
<protein>
    <submittedName>
        <fullName evidence="6">MTG2 protein</fullName>
    </submittedName>
</protein>
<dbReference type="FunFam" id="2.70.210.12:FF:000001">
    <property type="entry name" value="GTPase Obg"/>
    <property type="match status" value="1"/>
</dbReference>
<dbReference type="PROSITE" id="PS51710">
    <property type="entry name" value="G_OBG"/>
    <property type="match status" value="1"/>
</dbReference>
<dbReference type="PRINTS" id="PR00326">
    <property type="entry name" value="GTP1OBG"/>
</dbReference>
<dbReference type="InterPro" id="IPR036726">
    <property type="entry name" value="GTP1_OBG_dom_sf"/>
</dbReference>